<organism evidence="3 4">
    <name type="scientific">Antarcticimicrobium luteum</name>
    <dbReference type="NCBI Taxonomy" id="2547397"/>
    <lineage>
        <taxon>Bacteria</taxon>
        <taxon>Pseudomonadati</taxon>
        <taxon>Pseudomonadota</taxon>
        <taxon>Alphaproteobacteria</taxon>
        <taxon>Rhodobacterales</taxon>
        <taxon>Paracoccaceae</taxon>
        <taxon>Antarcticimicrobium</taxon>
    </lineage>
</organism>
<dbReference type="AlphaFoldDB" id="A0A4R5UTD1"/>
<feature type="signal peptide" evidence="1">
    <location>
        <begin position="1"/>
        <end position="21"/>
    </location>
</feature>
<keyword evidence="1" id="KW-0732">Signal</keyword>
<feature type="chain" id="PRO_5020637562" description="PA14 domain-containing protein" evidence="1">
    <location>
        <begin position="22"/>
        <end position="196"/>
    </location>
</feature>
<dbReference type="InterPro" id="IPR037524">
    <property type="entry name" value="PA14/GLEYA"/>
</dbReference>
<sequence>MKSSIHAAVSAFALLVATASATWSAPLTLTPANPQPGGVSGGLSVSYGYAPDGQDIRNLADAGAVLRKGAQRGPALRGLDYADSDPGAPTLTSQRDENVAASITGYIRFDAPGVYEVDFYTNDGLDARIGGQRVGFFDGRQACDSTYVTEVEVPQAGWYSFEATYFNRLNTSCLMMRWGKKGKQLKWVPNGAFGHK</sequence>
<protein>
    <recommendedName>
        <fullName evidence="2">PA14 domain-containing protein</fullName>
    </recommendedName>
</protein>
<gene>
    <name evidence="3" type="ORF">E1832_19860</name>
</gene>
<evidence type="ECO:0000259" key="2">
    <source>
        <dbReference type="PROSITE" id="PS51820"/>
    </source>
</evidence>
<accession>A0A4R5UTD1</accession>
<dbReference type="EMBL" id="SMUV01000073">
    <property type="protein sequence ID" value="TDK42392.1"/>
    <property type="molecule type" value="Genomic_DNA"/>
</dbReference>
<name>A0A4R5UTD1_9RHOB</name>
<dbReference type="PROSITE" id="PS51820">
    <property type="entry name" value="PA14"/>
    <property type="match status" value="1"/>
</dbReference>
<keyword evidence="4" id="KW-1185">Reference proteome</keyword>
<feature type="domain" description="PA14" evidence="2">
    <location>
        <begin position="38"/>
        <end position="192"/>
    </location>
</feature>
<comment type="caution">
    <text evidence="3">The sequence shown here is derived from an EMBL/GenBank/DDBJ whole genome shotgun (WGS) entry which is preliminary data.</text>
</comment>
<evidence type="ECO:0000313" key="4">
    <source>
        <dbReference type="Proteomes" id="UP000295301"/>
    </source>
</evidence>
<evidence type="ECO:0000313" key="3">
    <source>
        <dbReference type="EMBL" id="TDK42392.1"/>
    </source>
</evidence>
<dbReference type="RefSeq" id="WP_133361519.1">
    <property type="nucleotide sequence ID" value="NZ_SMUV01000073.1"/>
</dbReference>
<dbReference type="Proteomes" id="UP000295301">
    <property type="component" value="Unassembled WGS sequence"/>
</dbReference>
<dbReference type="OrthoDB" id="7722285at2"/>
<reference evidence="3 4" key="1">
    <citation type="submission" date="2019-03" db="EMBL/GenBank/DDBJ databases">
        <title>Ruegeria lutea sp. nov., a novel strain, isolated from marine sediment, the Masan Bay, South Korea.</title>
        <authorList>
            <person name="Kim J."/>
            <person name="Kim D.-Y."/>
            <person name="Lee S.-S."/>
        </authorList>
    </citation>
    <scope>NUCLEOTIDE SEQUENCE [LARGE SCALE GENOMIC DNA]</scope>
    <source>
        <strain evidence="3 4">318-1</strain>
    </source>
</reference>
<proteinExistence type="predicted"/>
<evidence type="ECO:0000256" key="1">
    <source>
        <dbReference type="SAM" id="SignalP"/>
    </source>
</evidence>